<organism evidence="5 6">
    <name type="scientific">Tenacibaculum polynesiense</name>
    <dbReference type="NCBI Taxonomy" id="3137857"/>
    <lineage>
        <taxon>Bacteria</taxon>
        <taxon>Pseudomonadati</taxon>
        <taxon>Bacteroidota</taxon>
        <taxon>Flavobacteriia</taxon>
        <taxon>Flavobacteriales</taxon>
        <taxon>Flavobacteriaceae</taxon>
        <taxon>Tenacibaculum</taxon>
    </lineage>
</organism>
<evidence type="ECO:0000313" key="6">
    <source>
        <dbReference type="Proteomes" id="UP001497527"/>
    </source>
</evidence>
<keyword evidence="2" id="KW-0663">Pyridoxal phosphate</keyword>
<evidence type="ECO:0000256" key="1">
    <source>
        <dbReference type="ARBA" id="ARBA00001933"/>
    </source>
</evidence>
<protein>
    <submittedName>
        <fullName evidence="5">Threonine dehydratase</fullName>
        <ecNumber evidence="5">4.3.1.19</ecNumber>
    </submittedName>
</protein>
<dbReference type="PANTHER" id="PTHR48078">
    <property type="entry name" value="THREONINE DEHYDRATASE, MITOCHONDRIAL-RELATED"/>
    <property type="match status" value="1"/>
</dbReference>
<dbReference type="InterPro" id="IPR050147">
    <property type="entry name" value="Ser/Thr_Dehydratase"/>
</dbReference>
<evidence type="ECO:0000256" key="3">
    <source>
        <dbReference type="ARBA" id="ARBA00023239"/>
    </source>
</evidence>
<keyword evidence="6" id="KW-1185">Reference proteome</keyword>
<dbReference type="PANTHER" id="PTHR48078:SF6">
    <property type="entry name" value="L-THREONINE DEHYDRATASE CATABOLIC TDCB"/>
    <property type="match status" value="1"/>
</dbReference>
<accession>A0ABP1EXK7</accession>
<evidence type="ECO:0000313" key="5">
    <source>
        <dbReference type="EMBL" id="CAL2103098.1"/>
    </source>
</evidence>
<dbReference type="RefSeq" id="WP_348717075.1">
    <property type="nucleotide sequence ID" value="NZ_CAXJIO010000012.1"/>
</dbReference>
<dbReference type="EC" id="4.3.1.19" evidence="5"/>
<evidence type="ECO:0000259" key="4">
    <source>
        <dbReference type="Pfam" id="PF00291"/>
    </source>
</evidence>
<dbReference type="GO" id="GO:0004794">
    <property type="term" value="F:threonine deaminase activity"/>
    <property type="evidence" value="ECO:0007669"/>
    <property type="project" value="UniProtKB-EC"/>
</dbReference>
<dbReference type="InterPro" id="IPR036052">
    <property type="entry name" value="TrpB-like_PALP_sf"/>
</dbReference>
<dbReference type="Pfam" id="PF00291">
    <property type="entry name" value="PALP"/>
    <property type="match status" value="1"/>
</dbReference>
<comment type="caution">
    <text evidence="5">The sequence shown here is derived from an EMBL/GenBank/DDBJ whole genome shotgun (WGS) entry which is preliminary data.</text>
</comment>
<proteinExistence type="predicted"/>
<reference evidence="5 6" key="1">
    <citation type="submission" date="2024-05" db="EMBL/GenBank/DDBJ databases">
        <authorList>
            <person name="Duchaud E."/>
        </authorList>
    </citation>
    <scope>NUCLEOTIDE SEQUENCE [LARGE SCALE GENOMIC DNA]</scope>
    <source>
        <strain evidence="5">Ena-SAMPLE-TAB-13-05-2024-13:56:06:370-140308</strain>
    </source>
</reference>
<sequence length="323" mass="35504">MINKIDIERTYKIISSGIIETPLIHSPLLSHISGANVYFKLENQQKTGSFKMRGVLSKINSLNKFDFNKLFVASSTGNHAAAFCEASEKFGFKGVLFLPENTASSKVSAIAHYKNVEKIFFGKNSVDAEMKATQYAYENKGILIHPYNDLKIIEGQGTIGIEIKHQLPQVDVILAPIGGGGLISGLCCYFKDTSHVKVIGCQAENASEMYRSVKLNSIVQPSIEKTIADAVAGGIEHDSLTFPIIKEHISGFEIISEINIKRAVAFIANHHQILIEPSAALPVAALLNNKTYKNKNVVLVVTGKKINMELLTEILNKYGNYYS</sequence>
<dbReference type="Gene3D" id="3.40.50.1100">
    <property type="match status" value="2"/>
</dbReference>
<dbReference type="SUPFAM" id="SSF53686">
    <property type="entry name" value="Tryptophan synthase beta subunit-like PLP-dependent enzymes"/>
    <property type="match status" value="1"/>
</dbReference>
<comment type="cofactor">
    <cofactor evidence="1">
        <name>pyridoxal 5'-phosphate</name>
        <dbReference type="ChEBI" id="CHEBI:597326"/>
    </cofactor>
</comment>
<dbReference type="Proteomes" id="UP001497527">
    <property type="component" value="Unassembled WGS sequence"/>
</dbReference>
<name>A0ABP1EXK7_9FLAO</name>
<dbReference type="EMBL" id="CAXJIO010000012">
    <property type="protein sequence ID" value="CAL2103098.1"/>
    <property type="molecule type" value="Genomic_DNA"/>
</dbReference>
<keyword evidence="3 5" id="KW-0456">Lyase</keyword>
<evidence type="ECO:0000256" key="2">
    <source>
        <dbReference type="ARBA" id="ARBA00022898"/>
    </source>
</evidence>
<feature type="domain" description="Tryptophan synthase beta chain-like PALP" evidence="4">
    <location>
        <begin position="14"/>
        <end position="303"/>
    </location>
</feature>
<gene>
    <name evidence="5" type="ORF">T190423A01A_30212</name>
</gene>
<dbReference type="InterPro" id="IPR001926">
    <property type="entry name" value="TrpB-like_PALP"/>
</dbReference>